<dbReference type="STRING" id="763407.A0A167N3N4"/>
<dbReference type="RefSeq" id="XP_018292930.1">
    <property type="nucleotide sequence ID" value="XM_018431177.1"/>
</dbReference>
<reference evidence="2" key="1">
    <citation type="submission" date="2015-06" db="EMBL/GenBank/DDBJ databases">
        <title>Expansion of signal transduction pathways in fungi by whole-genome duplication.</title>
        <authorList>
            <consortium name="DOE Joint Genome Institute"/>
            <person name="Corrochano L.M."/>
            <person name="Kuo A."/>
            <person name="Marcet-Houben M."/>
            <person name="Polaino S."/>
            <person name="Salamov A."/>
            <person name="Villalobos J.M."/>
            <person name="Alvarez M.I."/>
            <person name="Avalos J."/>
            <person name="Benito E.P."/>
            <person name="Benoit I."/>
            <person name="Burger G."/>
            <person name="Camino L.P."/>
            <person name="Canovas D."/>
            <person name="Cerda-Olmedo E."/>
            <person name="Cheng J.-F."/>
            <person name="Dominguez A."/>
            <person name="Elias M."/>
            <person name="Eslava A.P."/>
            <person name="Glaser F."/>
            <person name="Grimwood J."/>
            <person name="Gutierrez G."/>
            <person name="Heitman J."/>
            <person name="Henrissat B."/>
            <person name="Iturriaga E.A."/>
            <person name="Lang B.F."/>
            <person name="Lavin J.L."/>
            <person name="Lee S."/>
            <person name="Li W."/>
            <person name="Lindquist E."/>
            <person name="Lopez-Garcia S."/>
            <person name="Luque E.M."/>
            <person name="Marcos A.T."/>
            <person name="Martin J."/>
            <person name="McCluskey K."/>
            <person name="Medina H.R."/>
            <person name="Miralles-Duran A."/>
            <person name="Miyazaki A."/>
            <person name="Munoz-Torres E."/>
            <person name="Oguiza J.A."/>
            <person name="Ohm R."/>
            <person name="Olmedo M."/>
            <person name="Orejas M."/>
            <person name="Ortiz-Castellanos L."/>
            <person name="Pisabarro A.G."/>
            <person name="Rodriguez-Romero J."/>
            <person name="Ruiz-Herrera J."/>
            <person name="Ruiz-Vazquez R."/>
            <person name="Sanz C."/>
            <person name="Schackwitz W."/>
            <person name="Schmutz J."/>
            <person name="Shahriari M."/>
            <person name="Shelest E."/>
            <person name="Silva-Franco F."/>
            <person name="Soanes D."/>
            <person name="Syed K."/>
            <person name="Tagua V.G."/>
            <person name="Talbot N.J."/>
            <person name="Thon M."/>
            <person name="De vries R.P."/>
            <person name="Wiebenga A."/>
            <person name="Yadav J.S."/>
            <person name="Braun E.L."/>
            <person name="Baker S."/>
            <person name="Garre V."/>
            <person name="Horwitz B."/>
            <person name="Torres-Martinez S."/>
            <person name="Idnurm A."/>
            <person name="Herrera-Estrella A."/>
            <person name="Gabaldon T."/>
            <person name="Grigoriev I.V."/>
        </authorList>
    </citation>
    <scope>NUCLEOTIDE SEQUENCE [LARGE SCALE GENOMIC DNA]</scope>
    <source>
        <strain evidence="2">NRRL 1555(-)</strain>
    </source>
</reference>
<dbReference type="OrthoDB" id="10044727at2759"/>
<dbReference type="InParanoid" id="A0A167N3N4"/>
<dbReference type="GeneID" id="28992083"/>
<organism evidence="1 2">
    <name type="scientific">Phycomyces blakesleeanus (strain ATCC 8743b / DSM 1359 / FGSC 10004 / NBRC 33097 / NRRL 1555)</name>
    <dbReference type="NCBI Taxonomy" id="763407"/>
    <lineage>
        <taxon>Eukaryota</taxon>
        <taxon>Fungi</taxon>
        <taxon>Fungi incertae sedis</taxon>
        <taxon>Mucoromycota</taxon>
        <taxon>Mucoromycotina</taxon>
        <taxon>Mucoromycetes</taxon>
        <taxon>Mucorales</taxon>
        <taxon>Phycomycetaceae</taxon>
        <taxon>Phycomyces</taxon>
    </lineage>
</organism>
<gene>
    <name evidence="1" type="ORF">PHYBLDRAFT_144245</name>
</gene>
<name>A0A167N3N4_PHYB8</name>
<proteinExistence type="predicted"/>
<evidence type="ECO:0000313" key="2">
    <source>
        <dbReference type="Proteomes" id="UP000077315"/>
    </source>
</evidence>
<sequence length="166" mass="19401">MSSFGENDKVTMPQLSTDEVEHVLVTHDESTFYSNDRKEAMWLVEVQCLMQLESNAISLFEVIHPGYKKWKLDCKNNASEDSKYCAHHFLASRPDFMSQKTALDEAIEVSGHIFELYPKFHCECNWIERYWGTTKCEAQLLCDYTYKSLDKNIHSFFDHTGKLQII</sequence>
<evidence type="ECO:0000313" key="1">
    <source>
        <dbReference type="EMBL" id="OAD74890.1"/>
    </source>
</evidence>
<protein>
    <submittedName>
        <fullName evidence="1">Uncharacterized protein</fullName>
    </submittedName>
</protein>
<dbReference type="AlphaFoldDB" id="A0A167N3N4"/>
<dbReference type="Proteomes" id="UP000077315">
    <property type="component" value="Unassembled WGS sequence"/>
</dbReference>
<keyword evidence="2" id="KW-1185">Reference proteome</keyword>
<dbReference type="VEuPathDB" id="FungiDB:PHYBLDRAFT_144245"/>
<dbReference type="EMBL" id="KV440978">
    <property type="protein sequence ID" value="OAD74890.1"/>
    <property type="molecule type" value="Genomic_DNA"/>
</dbReference>
<accession>A0A167N3N4</accession>